<organism evidence="3 4">
    <name type="scientific">Rubripirellula amarantea</name>
    <dbReference type="NCBI Taxonomy" id="2527999"/>
    <lineage>
        <taxon>Bacteria</taxon>
        <taxon>Pseudomonadati</taxon>
        <taxon>Planctomycetota</taxon>
        <taxon>Planctomycetia</taxon>
        <taxon>Pirellulales</taxon>
        <taxon>Pirellulaceae</taxon>
        <taxon>Rubripirellula</taxon>
    </lineage>
</organism>
<dbReference type="Proteomes" id="UP000316598">
    <property type="component" value="Unassembled WGS sequence"/>
</dbReference>
<evidence type="ECO:0000256" key="1">
    <source>
        <dbReference type="SAM" id="MobiDB-lite"/>
    </source>
</evidence>
<dbReference type="AlphaFoldDB" id="A0A5C5WWR1"/>
<evidence type="ECO:0000256" key="2">
    <source>
        <dbReference type="SAM" id="Phobius"/>
    </source>
</evidence>
<sequence>MLSWQPIIATLIVLVAAAWLCRRIYRIVRSGSRDGAGHVSSCGTCSRNPQAADTKPVVSLGMKSPSSRTDPES</sequence>
<proteinExistence type="predicted"/>
<feature type="region of interest" description="Disordered" evidence="1">
    <location>
        <begin position="33"/>
        <end position="73"/>
    </location>
</feature>
<gene>
    <name evidence="3" type="ORF">Pla22_20320</name>
</gene>
<accession>A0A5C5WWR1</accession>
<feature type="compositionally biased region" description="Polar residues" evidence="1">
    <location>
        <begin position="64"/>
        <end position="73"/>
    </location>
</feature>
<feature type="transmembrane region" description="Helical" evidence="2">
    <location>
        <begin position="6"/>
        <end position="25"/>
    </location>
</feature>
<feature type="compositionally biased region" description="Polar residues" evidence="1">
    <location>
        <begin position="41"/>
        <end position="51"/>
    </location>
</feature>
<keyword evidence="2" id="KW-0472">Membrane</keyword>
<keyword evidence="2" id="KW-1133">Transmembrane helix</keyword>
<keyword evidence="2" id="KW-0812">Transmembrane</keyword>
<evidence type="ECO:0000313" key="4">
    <source>
        <dbReference type="Proteomes" id="UP000316598"/>
    </source>
</evidence>
<dbReference type="EMBL" id="SJPI01000001">
    <property type="protein sequence ID" value="TWT54385.1"/>
    <property type="molecule type" value="Genomic_DNA"/>
</dbReference>
<comment type="caution">
    <text evidence="3">The sequence shown here is derived from an EMBL/GenBank/DDBJ whole genome shotgun (WGS) entry which is preliminary data.</text>
</comment>
<dbReference type="OrthoDB" id="9904082at2"/>
<dbReference type="RefSeq" id="WP_146514438.1">
    <property type="nucleotide sequence ID" value="NZ_SJPI01000001.1"/>
</dbReference>
<protein>
    <recommendedName>
        <fullName evidence="5">Virus attachment protein p12 family protein</fullName>
    </recommendedName>
</protein>
<name>A0A5C5WWR1_9BACT</name>
<evidence type="ECO:0008006" key="5">
    <source>
        <dbReference type="Google" id="ProtNLM"/>
    </source>
</evidence>
<evidence type="ECO:0000313" key="3">
    <source>
        <dbReference type="EMBL" id="TWT54385.1"/>
    </source>
</evidence>
<keyword evidence="4" id="KW-1185">Reference proteome</keyword>
<reference evidence="3 4" key="1">
    <citation type="submission" date="2019-02" db="EMBL/GenBank/DDBJ databases">
        <title>Deep-cultivation of Planctomycetes and their phenomic and genomic characterization uncovers novel biology.</title>
        <authorList>
            <person name="Wiegand S."/>
            <person name="Jogler M."/>
            <person name="Boedeker C."/>
            <person name="Pinto D."/>
            <person name="Vollmers J."/>
            <person name="Rivas-Marin E."/>
            <person name="Kohn T."/>
            <person name="Peeters S.H."/>
            <person name="Heuer A."/>
            <person name="Rast P."/>
            <person name="Oberbeckmann S."/>
            <person name="Bunk B."/>
            <person name="Jeske O."/>
            <person name="Meyerdierks A."/>
            <person name="Storesund J.E."/>
            <person name="Kallscheuer N."/>
            <person name="Luecker S."/>
            <person name="Lage O.M."/>
            <person name="Pohl T."/>
            <person name="Merkel B.J."/>
            <person name="Hornburger P."/>
            <person name="Mueller R.-W."/>
            <person name="Bruemmer F."/>
            <person name="Labrenz M."/>
            <person name="Spormann A.M."/>
            <person name="Op Den Camp H."/>
            <person name="Overmann J."/>
            <person name="Amann R."/>
            <person name="Jetten M.S.M."/>
            <person name="Mascher T."/>
            <person name="Medema M.H."/>
            <person name="Devos D.P."/>
            <person name="Kaster A.-K."/>
            <person name="Ovreas L."/>
            <person name="Rohde M."/>
            <person name="Galperin M.Y."/>
            <person name="Jogler C."/>
        </authorList>
    </citation>
    <scope>NUCLEOTIDE SEQUENCE [LARGE SCALE GENOMIC DNA]</scope>
    <source>
        <strain evidence="3 4">Pla22</strain>
    </source>
</reference>